<gene>
    <name evidence="2" type="ORF">GCM10009838_40070</name>
</gene>
<keyword evidence="1" id="KW-0732">Signal</keyword>
<feature type="signal peptide" evidence="1">
    <location>
        <begin position="1"/>
        <end position="16"/>
    </location>
</feature>
<dbReference type="Proteomes" id="UP001499854">
    <property type="component" value="Unassembled WGS sequence"/>
</dbReference>
<dbReference type="InterPro" id="IPR027273">
    <property type="entry name" value="Neocarzinostatin-like"/>
</dbReference>
<comment type="caution">
    <text evidence="2">The sequence shown here is derived from an EMBL/GenBank/DDBJ whole genome shotgun (WGS) entry which is preliminary data.</text>
</comment>
<name>A0ABP5D9E8_9ACTN</name>
<evidence type="ECO:0000313" key="3">
    <source>
        <dbReference type="Proteomes" id="UP001499854"/>
    </source>
</evidence>
<evidence type="ECO:0000256" key="1">
    <source>
        <dbReference type="SAM" id="SignalP"/>
    </source>
</evidence>
<sequence length="344" mass="34038">MLRLVLTAALAAVVHAGPTMPALTLSKDTAKVGEHIVVTGSGFPTGARLQVEVCGIGGSSNSCAIADAASATADAFGGFRQNLVVTEPPTPCPCTVHAAPYGGASADPVDTPLSIPGLRYLPQAAPAVPGTAKLLDATAVDDSPFLTQIGAGGSARVTLTFGNLSGGPANDPGVALTLARGGKQVGRYPVAWTGGALPAGQRRTLVYEVPLPGGWFRDYEVGVVVGTATDTATSTGAATGAATGGAGKPITVRTLSASVRPWGELVAPGALALGVLCLLAGRRRRYTAVAGLPVRQGAVAGRRSGAAVPGPFSAVEPATLGILVAPDLGTATAEAPETAVSENP</sequence>
<reference evidence="3" key="1">
    <citation type="journal article" date="2019" name="Int. J. Syst. Evol. Microbiol.">
        <title>The Global Catalogue of Microorganisms (GCM) 10K type strain sequencing project: providing services to taxonomists for standard genome sequencing and annotation.</title>
        <authorList>
            <consortium name="The Broad Institute Genomics Platform"/>
            <consortium name="The Broad Institute Genome Sequencing Center for Infectious Disease"/>
            <person name="Wu L."/>
            <person name="Ma J."/>
        </authorList>
    </citation>
    <scope>NUCLEOTIDE SEQUENCE [LARGE SCALE GENOMIC DNA]</scope>
    <source>
        <strain evidence="3">JCM 16013</strain>
    </source>
</reference>
<dbReference type="EMBL" id="BAAAQM010000021">
    <property type="protein sequence ID" value="GAA1975835.1"/>
    <property type="molecule type" value="Genomic_DNA"/>
</dbReference>
<proteinExistence type="predicted"/>
<accession>A0ABP5D9E8</accession>
<evidence type="ECO:0008006" key="4">
    <source>
        <dbReference type="Google" id="ProtNLM"/>
    </source>
</evidence>
<dbReference type="Gene3D" id="2.60.40.230">
    <property type="entry name" value="Neocarzinostatin-like"/>
    <property type="match status" value="1"/>
</dbReference>
<keyword evidence="3" id="KW-1185">Reference proteome</keyword>
<feature type="chain" id="PRO_5046179854" description="IPT/TIG domain-containing protein" evidence="1">
    <location>
        <begin position="17"/>
        <end position="344"/>
    </location>
</feature>
<evidence type="ECO:0000313" key="2">
    <source>
        <dbReference type="EMBL" id="GAA1975835.1"/>
    </source>
</evidence>
<organism evidence="2 3">
    <name type="scientific">Catenulispora subtropica</name>
    <dbReference type="NCBI Taxonomy" id="450798"/>
    <lineage>
        <taxon>Bacteria</taxon>
        <taxon>Bacillati</taxon>
        <taxon>Actinomycetota</taxon>
        <taxon>Actinomycetes</taxon>
        <taxon>Catenulisporales</taxon>
        <taxon>Catenulisporaceae</taxon>
        <taxon>Catenulispora</taxon>
    </lineage>
</organism>
<dbReference type="SUPFAM" id="SSF49319">
    <property type="entry name" value="Actinoxanthin-like"/>
    <property type="match status" value="1"/>
</dbReference>
<dbReference type="RefSeq" id="WP_344658580.1">
    <property type="nucleotide sequence ID" value="NZ_BAAAQM010000021.1"/>
</dbReference>
<protein>
    <recommendedName>
        <fullName evidence="4">IPT/TIG domain-containing protein</fullName>
    </recommendedName>
</protein>